<keyword evidence="2" id="KW-1185">Reference proteome</keyword>
<gene>
    <name evidence="1" type="ORF">QJS10_CPB17g00858</name>
</gene>
<sequence>MDGTSQARYFVSRLIPAHKDPPYEQETRFPQLRSLSTEQRARLKSSFIHFDDLSYCKWMRSLKLVPPEPS</sequence>
<protein>
    <submittedName>
        <fullName evidence="1">Uncharacterized protein</fullName>
    </submittedName>
</protein>
<dbReference type="SUPFAM" id="SSF82754">
    <property type="entry name" value="C-terminal, gelsolin-like domain of Sec23/24"/>
    <property type="match status" value="1"/>
</dbReference>
<dbReference type="AlphaFoldDB" id="A0AAV9CXM7"/>
<reference evidence="1" key="2">
    <citation type="submission" date="2023-06" db="EMBL/GenBank/DDBJ databases">
        <authorList>
            <person name="Ma L."/>
            <person name="Liu K.-W."/>
            <person name="Li Z."/>
            <person name="Hsiao Y.-Y."/>
            <person name="Qi Y."/>
            <person name="Fu T."/>
            <person name="Tang G."/>
            <person name="Zhang D."/>
            <person name="Sun W.-H."/>
            <person name="Liu D.-K."/>
            <person name="Li Y."/>
            <person name="Chen G.-Z."/>
            <person name="Liu X.-D."/>
            <person name="Liao X.-Y."/>
            <person name="Jiang Y.-T."/>
            <person name="Yu X."/>
            <person name="Hao Y."/>
            <person name="Huang J."/>
            <person name="Zhao X.-W."/>
            <person name="Ke S."/>
            <person name="Chen Y.-Y."/>
            <person name="Wu W.-L."/>
            <person name="Hsu J.-L."/>
            <person name="Lin Y.-F."/>
            <person name="Huang M.-D."/>
            <person name="Li C.-Y."/>
            <person name="Huang L."/>
            <person name="Wang Z.-W."/>
            <person name="Zhao X."/>
            <person name="Zhong W.-Y."/>
            <person name="Peng D.-H."/>
            <person name="Ahmad S."/>
            <person name="Lan S."/>
            <person name="Zhang J.-S."/>
            <person name="Tsai W.-C."/>
            <person name="Van De Peer Y."/>
            <person name="Liu Z.-J."/>
        </authorList>
    </citation>
    <scope>NUCLEOTIDE SEQUENCE</scope>
    <source>
        <strain evidence="1">CP</strain>
        <tissue evidence="1">Leaves</tissue>
    </source>
</reference>
<organism evidence="1 2">
    <name type="scientific">Acorus calamus</name>
    <name type="common">Sweet flag</name>
    <dbReference type="NCBI Taxonomy" id="4465"/>
    <lineage>
        <taxon>Eukaryota</taxon>
        <taxon>Viridiplantae</taxon>
        <taxon>Streptophyta</taxon>
        <taxon>Embryophyta</taxon>
        <taxon>Tracheophyta</taxon>
        <taxon>Spermatophyta</taxon>
        <taxon>Magnoliopsida</taxon>
        <taxon>Liliopsida</taxon>
        <taxon>Acoraceae</taxon>
        <taxon>Acorus</taxon>
    </lineage>
</organism>
<reference evidence="1" key="1">
    <citation type="journal article" date="2023" name="Nat. Commun.">
        <title>Diploid and tetraploid genomes of Acorus and the evolution of monocots.</title>
        <authorList>
            <person name="Ma L."/>
            <person name="Liu K.W."/>
            <person name="Li Z."/>
            <person name="Hsiao Y.Y."/>
            <person name="Qi Y."/>
            <person name="Fu T."/>
            <person name="Tang G.D."/>
            <person name="Zhang D."/>
            <person name="Sun W.H."/>
            <person name="Liu D.K."/>
            <person name="Li Y."/>
            <person name="Chen G.Z."/>
            <person name="Liu X.D."/>
            <person name="Liao X.Y."/>
            <person name="Jiang Y.T."/>
            <person name="Yu X."/>
            <person name="Hao Y."/>
            <person name="Huang J."/>
            <person name="Zhao X.W."/>
            <person name="Ke S."/>
            <person name="Chen Y.Y."/>
            <person name="Wu W.L."/>
            <person name="Hsu J.L."/>
            <person name="Lin Y.F."/>
            <person name="Huang M.D."/>
            <person name="Li C.Y."/>
            <person name="Huang L."/>
            <person name="Wang Z.W."/>
            <person name="Zhao X."/>
            <person name="Zhong W.Y."/>
            <person name="Peng D.H."/>
            <person name="Ahmad S."/>
            <person name="Lan S."/>
            <person name="Zhang J.S."/>
            <person name="Tsai W.C."/>
            <person name="Van de Peer Y."/>
            <person name="Liu Z.J."/>
        </authorList>
    </citation>
    <scope>NUCLEOTIDE SEQUENCE</scope>
    <source>
        <strain evidence="1">CP</strain>
    </source>
</reference>
<dbReference type="Proteomes" id="UP001180020">
    <property type="component" value="Unassembled WGS sequence"/>
</dbReference>
<evidence type="ECO:0000313" key="1">
    <source>
        <dbReference type="EMBL" id="KAK1293655.1"/>
    </source>
</evidence>
<dbReference type="InterPro" id="IPR036180">
    <property type="entry name" value="Gelsolin-like_dom_sf"/>
</dbReference>
<accession>A0AAV9CXM7</accession>
<evidence type="ECO:0000313" key="2">
    <source>
        <dbReference type="Proteomes" id="UP001180020"/>
    </source>
</evidence>
<dbReference type="EMBL" id="JAUJYO010000017">
    <property type="protein sequence ID" value="KAK1293655.1"/>
    <property type="molecule type" value="Genomic_DNA"/>
</dbReference>
<proteinExistence type="predicted"/>
<name>A0AAV9CXM7_ACOCL</name>
<comment type="caution">
    <text evidence="1">The sequence shown here is derived from an EMBL/GenBank/DDBJ whole genome shotgun (WGS) entry which is preliminary data.</text>
</comment>